<dbReference type="GO" id="GO:0031672">
    <property type="term" value="C:A band"/>
    <property type="evidence" value="ECO:0007669"/>
    <property type="project" value="UniProtKB-SubCell"/>
</dbReference>
<evidence type="ECO:0000256" key="4">
    <source>
        <dbReference type="ARBA" id="ARBA00023157"/>
    </source>
</evidence>
<dbReference type="GO" id="GO:0007156">
    <property type="term" value="P:homophilic cell adhesion via plasma membrane adhesion molecules"/>
    <property type="evidence" value="ECO:0007669"/>
    <property type="project" value="TreeGrafter"/>
</dbReference>
<dbReference type="Gene3D" id="2.60.40.10">
    <property type="entry name" value="Immunoglobulins"/>
    <property type="match status" value="3"/>
</dbReference>
<evidence type="ECO:0000313" key="7">
    <source>
        <dbReference type="EMBL" id="VDM85612.1"/>
    </source>
</evidence>
<dbReference type="AlphaFoldDB" id="A0A3P7M2V5"/>
<feature type="domain" description="Ig-like" evidence="6">
    <location>
        <begin position="90"/>
        <end position="180"/>
    </location>
</feature>
<keyword evidence="3" id="KW-0732">Signal</keyword>
<dbReference type="InterPro" id="IPR013783">
    <property type="entry name" value="Ig-like_fold"/>
</dbReference>
<keyword evidence="5" id="KW-0393">Immunoglobulin domain</keyword>
<keyword evidence="8" id="KW-1185">Reference proteome</keyword>
<organism evidence="7 8">
    <name type="scientific">Strongylus vulgaris</name>
    <name type="common">Blood worm</name>
    <dbReference type="NCBI Taxonomy" id="40348"/>
    <lineage>
        <taxon>Eukaryota</taxon>
        <taxon>Metazoa</taxon>
        <taxon>Ecdysozoa</taxon>
        <taxon>Nematoda</taxon>
        <taxon>Chromadorea</taxon>
        <taxon>Rhabditida</taxon>
        <taxon>Rhabditina</taxon>
        <taxon>Rhabditomorpha</taxon>
        <taxon>Strongyloidea</taxon>
        <taxon>Strongylidae</taxon>
        <taxon>Strongylus</taxon>
    </lineage>
</organism>
<dbReference type="SMART" id="SM00408">
    <property type="entry name" value="IGc2"/>
    <property type="match status" value="2"/>
</dbReference>
<proteinExistence type="predicted"/>
<evidence type="ECO:0000256" key="2">
    <source>
        <dbReference type="ARBA" id="ARBA00022490"/>
    </source>
</evidence>
<dbReference type="PANTHER" id="PTHR45080">
    <property type="entry name" value="CONTACTIN 5"/>
    <property type="match status" value="1"/>
</dbReference>
<reference evidence="7 8" key="1">
    <citation type="submission" date="2018-11" db="EMBL/GenBank/DDBJ databases">
        <authorList>
            <consortium name="Pathogen Informatics"/>
        </authorList>
    </citation>
    <scope>NUCLEOTIDE SEQUENCE [LARGE SCALE GENOMIC DNA]</scope>
</reference>
<evidence type="ECO:0000256" key="1">
    <source>
        <dbReference type="ARBA" id="ARBA00004161"/>
    </source>
</evidence>
<dbReference type="Proteomes" id="UP000270094">
    <property type="component" value="Unassembled WGS sequence"/>
</dbReference>
<feature type="domain" description="Ig-like" evidence="6">
    <location>
        <begin position="188"/>
        <end position="222"/>
    </location>
</feature>
<comment type="subcellular location">
    <subcellularLocation>
        <location evidence="1">Cytoplasm</location>
        <location evidence="1">Myofibril</location>
        <location evidence="1">Sarcomere</location>
        <location evidence="1">A band</location>
    </subcellularLocation>
</comment>
<dbReference type="Pfam" id="PF07679">
    <property type="entry name" value="I-set"/>
    <property type="match status" value="3"/>
</dbReference>
<dbReference type="OrthoDB" id="5985519at2759"/>
<dbReference type="SUPFAM" id="SSF48726">
    <property type="entry name" value="Immunoglobulin"/>
    <property type="match status" value="3"/>
</dbReference>
<evidence type="ECO:0000256" key="5">
    <source>
        <dbReference type="ARBA" id="ARBA00023319"/>
    </source>
</evidence>
<evidence type="ECO:0000313" key="8">
    <source>
        <dbReference type="Proteomes" id="UP000270094"/>
    </source>
</evidence>
<feature type="domain" description="Ig-like" evidence="6">
    <location>
        <begin position="1"/>
        <end position="82"/>
    </location>
</feature>
<dbReference type="GO" id="GO:0005886">
    <property type="term" value="C:plasma membrane"/>
    <property type="evidence" value="ECO:0007669"/>
    <property type="project" value="TreeGrafter"/>
</dbReference>
<dbReference type="SMART" id="SM00409">
    <property type="entry name" value="IG"/>
    <property type="match status" value="2"/>
</dbReference>
<keyword evidence="2" id="KW-0963">Cytoplasm</keyword>
<evidence type="ECO:0000256" key="3">
    <source>
        <dbReference type="ARBA" id="ARBA00022729"/>
    </source>
</evidence>
<name>A0A3P7M2V5_STRVU</name>
<dbReference type="FunFam" id="2.60.40.10:FF:000425">
    <property type="entry name" value="Myosin light chain kinase"/>
    <property type="match status" value="2"/>
</dbReference>
<dbReference type="InterPro" id="IPR003598">
    <property type="entry name" value="Ig_sub2"/>
</dbReference>
<dbReference type="InterPro" id="IPR007110">
    <property type="entry name" value="Ig-like_dom"/>
</dbReference>
<evidence type="ECO:0000259" key="6">
    <source>
        <dbReference type="PROSITE" id="PS50835"/>
    </source>
</evidence>
<dbReference type="PROSITE" id="PS50835">
    <property type="entry name" value="IG_LIKE"/>
    <property type="match status" value="3"/>
</dbReference>
<dbReference type="InterPro" id="IPR003599">
    <property type="entry name" value="Ig_sub"/>
</dbReference>
<accession>A0A3P7M2V5</accession>
<dbReference type="PANTHER" id="PTHR45080:SF8">
    <property type="entry name" value="IG-LIKE DOMAIN-CONTAINING PROTEIN"/>
    <property type="match status" value="1"/>
</dbReference>
<keyword evidence="4" id="KW-1015">Disulfide bond</keyword>
<protein>
    <recommendedName>
        <fullName evidence="6">Ig-like domain-containing protein</fullName>
    </recommendedName>
</protein>
<dbReference type="EMBL" id="UYYB01142860">
    <property type="protein sequence ID" value="VDM85612.1"/>
    <property type="molecule type" value="Genomic_DNA"/>
</dbReference>
<gene>
    <name evidence="7" type="ORF">SVUK_LOCUS20610</name>
</gene>
<dbReference type="InterPro" id="IPR013098">
    <property type="entry name" value="Ig_I-set"/>
</dbReference>
<dbReference type="InterPro" id="IPR050958">
    <property type="entry name" value="Cell_Adh-Cytoskel_Orgn"/>
</dbReference>
<dbReference type="GO" id="GO:0019899">
    <property type="term" value="F:enzyme binding"/>
    <property type="evidence" value="ECO:0007669"/>
    <property type="project" value="UniProtKB-ARBA"/>
</dbReference>
<dbReference type="InterPro" id="IPR036179">
    <property type="entry name" value="Ig-like_dom_sf"/>
</dbReference>
<sequence>MEVKETETVQLSVTVTGTPQPQVSWFKDDRPVEIDTVRTIAKDEGSGHFTLTIKDSKVTDIGKYSCKAVNEVGEARTEATIHVAKETAAPQFTEFLRPMQVKETETVQLSVTVTGIPQPQVSWFKDDRPLEIDTVRTIIKDEGSGHFTLTIKDSKVTDIGKYSCKAVNEVGEARTEATIHVAKETAAPQFTEFLKPMEVKETETVQLSVTVTGTPQPQVSWF</sequence>
<feature type="non-terminal residue" evidence="7">
    <location>
        <position position="222"/>
    </location>
</feature>